<evidence type="ECO:0000256" key="5">
    <source>
        <dbReference type="ARBA" id="ARBA00023157"/>
    </source>
</evidence>
<evidence type="ECO:0000313" key="10">
    <source>
        <dbReference type="Proteomes" id="UP000694941"/>
    </source>
</evidence>
<dbReference type="InterPro" id="IPR050654">
    <property type="entry name" value="AChE-related_enzymes"/>
</dbReference>
<evidence type="ECO:0000256" key="1">
    <source>
        <dbReference type="ARBA" id="ARBA00005964"/>
    </source>
</evidence>
<dbReference type="InterPro" id="IPR002018">
    <property type="entry name" value="CarbesteraseB"/>
</dbReference>
<dbReference type="RefSeq" id="XP_022258738.1">
    <property type="nucleotide sequence ID" value="XM_022403030.1"/>
</dbReference>
<organism evidence="10 11">
    <name type="scientific">Limulus polyphemus</name>
    <name type="common">Atlantic horseshoe crab</name>
    <dbReference type="NCBI Taxonomy" id="6850"/>
    <lineage>
        <taxon>Eukaryota</taxon>
        <taxon>Metazoa</taxon>
        <taxon>Ecdysozoa</taxon>
        <taxon>Arthropoda</taxon>
        <taxon>Chelicerata</taxon>
        <taxon>Merostomata</taxon>
        <taxon>Xiphosura</taxon>
        <taxon>Limulidae</taxon>
        <taxon>Limulus</taxon>
    </lineage>
</organism>
<keyword evidence="6" id="KW-0325">Glycoprotein</keyword>
<dbReference type="PRINTS" id="PR00878">
    <property type="entry name" value="CHOLNESTRASE"/>
</dbReference>
<protein>
    <recommendedName>
        <fullName evidence="8">Carboxylic ester hydrolase</fullName>
        <ecNumber evidence="8">3.1.1.-</ecNumber>
    </recommendedName>
</protein>
<keyword evidence="3 8" id="KW-0378">Hydrolase</keyword>
<comment type="catalytic activity">
    <reaction evidence="7">
        <text>acetylcholine + H2O = choline + acetate + H(+)</text>
        <dbReference type="Rhea" id="RHEA:17561"/>
        <dbReference type="ChEBI" id="CHEBI:15354"/>
        <dbReference type="ChEBI" id="CHEBI:15355"/>
        <dbReference type="ChEBI" id="CHEBI:15377"/>
        <dbReference type="ChEBI" id="CHEBI:15378"/>
        <dbReference type="ChEBI" id="CHEBI:30089"/>
        <dbReference type="EC" id="3.1.1.7"/>
    </reaction>
</comment>
<evidence type="ECO:0000256" key="8">
    <source>
        <dbReference type="RuleBase" id="RU361235"/>
    </source>
</evidence>
<dbReference type="PROSITE" id="PS00941">
    <property type="entry name" value="CARBOXYLESTERASE_B_2"/>
    <property type="match status" value="1"/>
</dbReference>
<reference evidence="11" key="1">
    <citation type="submission" date="2025-08" db="UniProtKB">
        <authorList>
            <consortium name="RefSeq"/>
        </authorList>
    </citation>
    <scope>IDENTIFICATION</scope>
    <source>
        <tissue evidence="11">Muscle</tissue>
    </source>
</reference>
<dbReference type="Proteomes" id="UP000694941">
    <property type="component" value="Unplaced"/>
</dbReference>
<evidence type="ECO:0000256" key="7">
    <source>
        <dbReference type="ARBA" id="ARBA00048484"/>
    </source>
</evidence>
<sequence length="457" mass="52108">MWNSKTPLSEDCLYLNIWVPHPQPQNATVMVWIHGGGFYCGSSTLYVYDGGILTSEENVIVVSINYRVGSLGFLYFNRSDAPGNVGLFDQLMALEWINKNIVHFGGDSGKVTIFGASAGASSVSLHLLSPLSKGLFNNAIMESGSTFNVWSIRDRETAINQGLLLAKALNCSHDPRDLDSTMKCLRNADPFDLVENEWIKIDFFEFPFAPVIDGIFLPDTPEKLLNENTTKRPNLLVGNNQNEGSFFLVFDFSEIFKREEEVGVTREEFHRLVEKVIYDASNLQRKAIIHQYTDWLEEDNIHSNRDMLIDLVGDKFITCDTNEFAHKYAQQGNDVFMYFFTHTPSVSPWPRWMGATHGDEIFFVFGAPLNPLLDFSTEEQEFARRIMKHWTNFARTGDPSIVSEDLNKTVHWPRYTTRGRHYLTLDTHAITVGKGPRAQQCAFWKLFYPSLFETTCV</sequence>
<dbReference type="PANTHER" id="PTHR43918:SF13">
    <property type="entry name" value="ACETYLCHOLINESTERASE"/>
    <property type="match status" value="1"/>
</dbReference>
<keyword evidence="2" id="KW-0719">Serine esterase</keyword>
<dbReference type="InterPro" id="IPR019826">
    <property type="entry name" value="Carboxylesterase_B_AS"/>
</dbReference>
<gene>
    <name evidence="11" type="primary">LOC111083017</name>
</gene>
<dbReference type="InterPro" id="IPR000997">
    <property type="entry name" value="Cholinesterase"/>
</dbReference>
<evidence type="ECO:0000256" key="2">
    <source>
        <dbReference type="ARBA" id="ARBA00022487"/>
    </source>
</evidence>
<dbReference type="Gene3D" id="3.40.50.1820">
    <property type="entry name" value="alpha/beta hydrolase"/>
    <property type="match status" value="1"/>
</dbReference>
<keyword evidence="5" id="KW-1015">Disulfide bond</keyword>
<comment type="similarity">
    <text evidence="1 8">Belongs to the type-B carboxylesterase/lipase family.</text>
</comment>
<keyword evidence="4" id="KW-0531">Neurotransmitter degradation</keyword>
<evidence type="ECO:0000256" key="4">
    <source>
        <dbReference type="ARBA" id="ARBA00022867"/>
    </source>
</evidence>
<dbReference type="GeneID" id="111083017"/>
<dbReference type="Pfam" id="PF00135">
    <property type="entry name" value="COesterase"/>
    <property type="match status" value="1"/>
</dbReference>
<dbReference type="EC" id="3.1.1.-" evidence="8"/>
<evidence type="ECO:0000313" key="11">
    <source>
        <dbReference type="RefSeq" id="XP_022258738.1"/>
    </source>
</evidence>
<proteinExistence type="inferred from homology"/>
<dbReference type="SUPFAM" id="SSF53474">
    <property type="entry name" value="alpha/beta-Hydrolases"/>
    <property type="match status" value="1"/>
</dbReference>
<dbReference type="InterPro" id="IPR019819">
    <property type="entry name" value="Carboxylesterase_B_CS"/>
</dbReference>
<feature type="domain" description="Carboxylesterase type B" evidence="9">
    <location>
        <begin position="6"/>
        <end position="444"/>
    </location>
</feature>
<evidence type="ECO:0000256" key="3">
    <source>
        <dbReference type="ARBA" id="ARBA00022801"/>
    </source>
</evidence>
<name>A0ABM1TS82_LIMPO</name>
<evidence type="ECO:0000259" key="9">
    <source>
        <dbReference type="Pfam" id="PF00135"/>
    </source>
</evidence>
<accession>A0ABM1TS82</accession>
<dbReference type="InterPro" id="IPR029058">
    <property type="entry name" value="AB_hydrolase_fold"/>
</dbReference>
<evidence type="ECO:0000256" key="6">
    <source>
        <dbReference type="ARBA" id="ARBA00023180"/>
    </source>
</evidence>
<dbReference type="PROSITE" id="PS00122">
    <property type="entry name" value="CARBOXYLESTERASE_B_1"/>
    <property type="match status" value="1"/>
</dbReference>
<dbReference type="PANTHER" id="PTHR43918">
    <property type="entry name" value="ACETYLCHOLINESTERASE"/>
    <property type="match status" value="1"/>
</dbReference>
<keyword evidence="10" id="KW-1185">Reference proteome</keyword>